<evidence type="ECO:0000256" key="4">
    <source>
        <dbReference type="ARBA" id="ARBA00022692"/>
    </source>
</evidence>
<evidence type="ECO:0000256" key="7">
    <source>
        <dbReference type="PROSITE-ProRule" id="PRU01360"/>
    </source>
</evidence>
<dbReference type="NCBIfam" id="TIGR04057">
    <property type="entry name" value="SusC_RagA_signa"/>
    <property type="match status" value="1"/>
</dbReference>
<dbReference type="AlphaFoldDB" id="A0A7K1Y5L6"/>
<evidence type="ECO:0000256" key="5">
    <source>
        <dbReference type="ARBA" id="ARBA00023136"/>
    </source>
</evidence>
<feature type="signal peptide" evidence="8">
    <location>
        <begin position="1"/>
        <end position="21"/>
    </location>
</feature>
<comment type="caution">
    <text evidence="10">The sequence shown here is derived from an EMBL/GenBank/DDBJ whole genome shotgun (WGS) entry which is preliminary data.</text>
</comment>
<evidence type="ECO:0000313" key="11">
    <source>
        <dbReference type="Proteomes" id="UP000466586"/>
    </source>
</evidence>
<comment type="similarity">
    <text evidence="7">Belongs to the TonB-dependent receptor family.</text>
</comment>
<feature type="domain" description="TonB-dependent receptor plug" evidence="9">
    <location>
        <begin position="112"/>
        <end position="230"/>
    </location>
</feature>
<dbReference type="GO" id="GO:0009279">
    <property type="term" value="C:cell outer membrane"/>
    <property type="evidence" value="ECO:0007669"/>
    <property type="project" value="UniProtKB-SubCell"/>
</dbReference>
<keyword evidence="8" id="KW-0732">Signal</keyword>
<organism evidence="10 11">
    <name type="scientific">Hufsiella arboris</name>
    <dbReference type="NCBI Taxonomy" id="2695275"/>
    <lineage>
        <taxon>Bacteria</taxon>
        <taxon>Pseudomonadati</taxon>
        <taxon>Bacteroidota</taxon>
        <taxon>Sphingobacteriia</taxon>
        <taxon>Sphingobacteriales</taxon>
        <taxon>Sphingobacteriaceae</taxon>
        <taxon>Hufsiella</taxon>
    </lineage>
</organism>
<evidence type="ECO:0000256" key="2">
    <source>
        <dbReference type="ARBA" id="ARBA00022448"/>
    </source>
</evidence>
<name>A0A7K1Y5L6_9SPHI</name>
<proteinExistence type="inferred from homology"/>
<dbReference type="InterPro" id="IPR039426">
    <property type="entry name" value="TonB-dep_rcpt-like"/>
</dbReference>
<dbReference type="EMBL" id="WVHT01000001">
    <property type="protein sequence ID" value="MXV49875.1"/>
    <property type="molecule type" value="Genomic_DNA"/>
</dbReference>
<dbReference type="SUPFAM" id="SSF49464">
    <property type="entry name" value="Carboxypeptidase regulatory domain-like"/>
    <property type="match status" value="1"/>
</dbReference>
<dbReference type="Gene3D" id="2.40.170.20">
    <property type="entry name" value="TonB-dependent receptor, beta-barrel domain"/>
    <property type="match status" value="1"/>
</dbReference>
<dbReference type="Pfam" id="PF13715">
    <property type="entry name" value="CarbopepD_reg_2"/>
    <property type="match status" value="1"/>
</dbReference>
<evidence type="ECO:0000256" key="3">
    <source>
        <dbReference type="ARBA" id="ARBA00022452"/>
    </source>
</evidence>
<evidence type="ECO:0000256" key="8">
    <source>
        <dbReference type="SAM" id="SignalP"/>
    </source>
</evidence>
<keyword evidence="2 7" id="KW-0813">Transport</keyword>
<dbReference type="InterPro" id="IPR036942">
    <property type="entry name" value="Beta-barrel_TonB_sf"/>
</dbReference>
<sequence length="1023" mass="112082">MKKLLPSLFLLLFFLKGYGQSQTVTGTVTDRSDGTTLPGVSIKVKGTSLGTQSDASGNYRISVDQGATLVFSYIGYDTQELQANASTLNVSLTTNARQLGEVVVVAYGTQSKVKQTGAVAQVSSSAIENRPQASFDQALQGRVPGLQSIGASGQPGASQDVRIRGNGSFSASSSPLYVIDGIPVNSGDLSRNTTTANALSGINPNDIESISVLKDASAASVYGSRAANGVILVTTKSGKAGKTKIRADAEGGFSNRAYFNENTRPITTEENITLSEEGFLNNPFYVQEYDLTPDNIRDFVIDYFGYDPNVNTTWYDVVKQTGTYQQYNLSADGGNEKTQFHLSGGYFKQEGTIRTSKYDRFSGNVNLKHQYNSKLMFQANLLASSSTQVGPLNSGNFANPVLSNLFLMPNLEAYDANGEPNTSGNLANGAGLFNPAAILELDKNHNSTLKSLGSIYGEYKFLPNLKFSTKYGIDYNALEEDGYNSPLYGDGYTYQGLTQRDYSRYFNWVWTNLLDYNFNITADKELSANVKVGYEAQKSKLYTSTAQASKTPLNGNYTDPGIGATPLISSGGHEGYSFSSLLSLANVSYKDRYVVSGSFRRDGSSRFGSNNRYGNFWSVGASWNAEQESFLKDVDWITQLKLRGSYGINGNAGIGNYSWQPLYGYTRYLIPTGAPNAGSTINFVYNGNVGSGPAQIGNENLTWEKNKAFDVAIDAAFLKSRITTTVDWYTRKSTNLLSYTPISATTGFTSYLDNIGAMKNQGIEVSLTGVPVQTKDLKLELYINYSYNKNEVTSLVNDKQISTPFIRQVGEDYQSYYLRLWAGVDPANGDPLWYTDGTRSATTNNYNAAQRALTGKKASPAGFGSFGTNVSYKGISLDAMFYYSYGSWLYDPYYQYLNSGGYYNGSYNQRATELNRWQKPGDLAPVPRIDYDGTNSYQVSDRILTRGDYIRLRDVTLGYDFPKALVQKAKLNNLRIFVRGTNLVTFTRDKNLPYDPEAGGASGLTDFDIDVPRTWAFGLNVGL</sequence>
<keyword evidence="11" id="KW-1185">Reference proteome</keyword>
<dbReference type="InterPro" id="IPR008969">
    <property type="entry name" value="CarboxyPept-like_regulatory"/>
</dbReference>
<evidence type="ECO:0000259" key="9">
    <source>
        <dbReference type="Pfam" id="PF07715"/>
    </source>
</evidence>
<dbReference type="InterPro" id="IPR023997">
    <property type="entry name" value="TonB-dep_OMP_SusC/RagA_CS"/>
</dbReference>
<dbReference type="Pfam" id="PF07715">
    <property type="entry name" value="Plug"/>
    <property type="match status" value="1"/>
</dbReference>
<evidence type="ECO:0000256" key="1">
    <source>
        <dbReference type="ARBA" id="ARBA00004571"/>
    </source>
</evidence>
<dbReference type="InterPro" id="IPR012910">
    <property type="entry name" value="Plug_dom"/>
</dbReference>
<gene>
    <name evidence="10" type="ORF">GS399_02750</name>
</gene>
<feature type="chain" id="PRO_5029472903" evidence="8">
    <location>
        <begin position="22"/>
        <end position="1023"/>
    </location>
</feature>
<keyword evidence="4 7" id="KW-0812">Transmembrane</keyword>
<accession>A0A7K1Y5L6</accession>
<dbReference type="InterPro" id="IPR023996">
    <property type="entry name" value="TonB-dep_OMP_SusC/RagA"/>
</dbReference>
<comment type="subcellular location">
    <subcellularLocation>
        <location evidence="1 7">Cell outer membrane</location>
        <topology evidence="1 7">Multi-pass membrane protein</topology>
    </subcellularLocation>
</comment>
<dbReference type="NCBIfam" id="TIGR04056">
    <property type="entry name" value="OMP_RagA_SusC"/>
    <property type="match status" value="1"/>
</dbReference>
<evidence type="ECO:0000256" key="6">
    <source>
        <dbReference type="ARBA" id="ARBA00023237"/>
    </source>
</evidence>
<keyword evidence="6 7" id="KW-0998">Cell outer membrane</keyword>
<dbReference type="Gene3D" id="2.60.40.1120">
    <property type="entry name" value="Carboxypeptidase-like, regulatory domain"/>
    <property type="match status" value="1"/>
</dbReference>
<reference evidence="10 11" key="1">
    <citation type="submission" date="2019-11" db="EMBL/GenBank/DDBJ databases">
        <title>Pedobacter sp. HMF7647 Genome sequencing and assembly.</title>
        <authorList>
            <person name="Kang H."/>
            <person name="Kim H."/>
            <person name="Joh K."/>
        </authorList>
    </citation>
    <scope>NUCLEOTIDE SEQUENCE [LARGE SCALE GENOMIC DNA]</scope>
    <source>
        <strain evidence="10 11">HMF7647</strain>
    </source>
</reference>
<dbReference type="SUPFAM" id="SSF56935">
    <property type="entry name" value="Porins"/>
    <property type="match status" value="1"/>
</dbReference>
<keyword evidence="5 7" id="KW-0472">Membrane</keyword>
<keyword evidence="3 7" id="KW-1134">Transmembrane beta strand</keyword>
<evidence type="ECO:0000313" key="10">
    <source>
        <dbReference type="EMBL" id="MXV49875.1"/>
    </source>
</evidence>
<protein>
    <submittedName>
        <fullName evidence="10">SusC/RagA family TonB-linked outer membrane protein</fullName>
    </submittedName>
</protein>
<dbReference type="Proteomes" id="UP000466586">
    <property type="component" value="Unassembled WGS sequence"/>
</dbReference>
<dbReference type="InterPro" id="IPR037066">
    <property type="entry name" value="Plug_dom_sf"/>
</dbReference>
<dbReference type="RefSeq" id="WP_160843039.1">
    <property type="nucleotide sequence ID" value="NZ_WVHT01000001.1"/>
</dbReference>
<dbReference type="PROSITE" id="PS52016">
    <property type="entry name" value="TONB_DEPENDENT_REC_3"/>
    <property type="match status" value="1"/>
</dbReference>
<dbReference type="Gene3D" id="2.170.130.10">
    <property type="entry name" value="TonB-dependent receptor, plug domain"/>
    <property type="match status" value="1"/>
</dbReference>